<dbReference type="UniPathway" id="UPA00070">
    <property type="reaction ID" value="UER00117"/>
</dbReference>
<comment type="pathway">
    <text evidence="1">Pyrimidine metabolism; UMP biosynthesis via de novo pathway; (S)-dihydroorotate from bicarbonate: step 3/3.</text>
</comment>
<dbReference type="AlphaFoldDB" id="A0A368RB75"/>
<dbReference type="InterPro" id="IPR004721">
    <property type="entry name" value="DHOdimr"/>
</dbReference>
<dbReference type="Gene3D" id="3.20.20.140">
    <property type="entry name" value="Metal-dependent hydrolases"/>
    <property type="match status" value="1"/>
</dbReference>
<accession>A0A368RB75</accession>
<dbReference type="GO" id="GO:0044205">
    <property type="term" value="P:'de novo' UMP biosynthetic process"/>
    <property type="evidence" value="ECO:0007669"/>
    <property type="project" value="UniProtKB-UniPathway"/>
</dbReference>
<reference evidence="4" key="2">
    <citation type="submission" date="2015-07" db="EMBL/GenBank/DDBJ databases">
        <authorList>
            <person name="Noorani M."/>
        </authorList>
    </citation>
    <scope>NUCLEOTIDE SEQUENCE</scope>
    <source>
        <strain evidence="4">Yugu1</strain>
    </source>
</reference>
<reference evidence="4" key="1">
    <citation type="journal article" date="2012" name="Nat. Biotechnol.">
        <title>Reference genome sequence of the model plant Setaria.</title>
        <authorList>
            <person name="Bennetzen J.L."/>
            <person name="Schmutz J."/>
            <person name="Wang H."/>
            <person name="Percifield R."/>
            <person name="Hawkins J."/>
            <person name="Pontaroli A.C."/>
            <person name="Estep M."/>
            <person name="Feng L."/>
            <person name="Vaughn J.N."/>
            <person name="Grimwood J."/>
            <person name="Jenkins J."/>
            <person name="Barry K."/>
            <person name="Lindquist E."/>
            <person name="Hellsten U."/>
            <person name="Deshpande S."/>
            <person name="Wang X."/>
            <person name="Wu X."/>
            <person name="Mitros T."/>
            <person name="Triplett J."/>
            <person name="Yang X."/>
            <person name="Ye C.Y."/>
            <person name="Mauro-Herrera M."/>
            <person name="Wang L."/>
            <person name="Li P."/>
            <person name="Sharma M."/>
            <person name="Sharma R."/>
            <person name="Ronald P.C."/>
            <person name="Panaud O."/>
            <person name="Kellogg E.A."/>
            <person name="Brutnell T.P."/>
            <person name="Doust A.N."/>
            <person name="Tuskan G.A."/>
            <person name="Rokhsar D."/>
            <person name="Devos K.M."/>
        </authorList>
    </citation>
    <scope>NUCLEOTIDE SEQUENCE [LARGE SCALE GENOMIC DNA]</scope>
    <source>
        <strain evidence="4">Yugu1</strain>
    </source>
</reference>
<sequence>MTLYLTDNTSPEEIKLGRKSGVVCAVKLYPAGATTNSQDGVTDIGKCLPVLKEMVRQEMPLLVHGEVTDPHVDTFDREKVFIDRILAPLVKKLPQLKIVMEHITTMDEVNFIESCEEGHVAATVTPQHLLLNRNALFQGGLQPHNYCLPGLKKRDSLYVAITDKLFYLLQQVGVDGTFLALTVLPHDKRNKERSCGCAGIYSAPIALSLYAKVFEEAGALDKLEAFTSFNGPDFYGLPRNTSKIVPRKNAWKVPATYTYSSGEIVPMFTGSTLEWLPSDQTEE</sequence>
<dbReference type="PANTHER" id="PTHR43137">
    <property type="entry name" value="DIHYDROOROTASE"/>
    <property type="match status" value="1"/>
</dbReference>
<evidence type="ECO:0000259" key="3">
    <source>
        <dbReference type="Pfam" id="PF01979"/>
    </source>
</evidence>
<dbReference type="GO" id="GO:0019856">
    <property type="term" value="P:pyrimidine nucleobase biosynthetic process"/>
    <property type="evidence" value="ECO:0007669"/>
    <property type="project" value="InterPro"/>
</dbReference>
<name>A0A368RB75_SETIT</name>
<protein>
    <recommendedName>
        <fullName evidence="2">dihydroorotase</fullName>
        <ecNumber evidence="2">3.5.2.3</ecNumber>
    </recommendedName>
</protein>
<evidence type="ECO:0000256" key="2">
    <source>
        <dbReference type="ARBA" id="ARBA00012860"/>
    </source>
</evidence>
<gene>
    <name evidence="4" type="ORF">SETIT_5G316400v2</name>
</gene>
<dbReference type="InterPro" id="IPR032466">
    <property type="entry name" value="Metal_Hydrolase"/>
</dbReference>
<dbReference type="InterPro" id="IPR006680">
    <property type="entry name" value="Amidohydro-rel"/>
</dbReference>
<dbReference type="Pfam" id="PF01979">
    <property type="entry name" value="Amidohydro_1"/>
    <property type="match status" value="1"/>
</dbReference>
<evidence type="ECO:0000313" key="4">
    <source>
        <dbReference type="EMBL" id="RCV27334.1"/>
    </source>
</evidence>
<evidence type="ECO:0000256" key="1">
    <source>
        <dbReference type="ARBA" id="ARBA00004880"/>
    </source>
</evidence>
<organism evidence="4">
    <name type="scientific">Setaria italica</name>
    <name type="common">Foxtail millet</name>
    <name type="synonym">Panicum italicum</name>
    <dbReference type="NCBI Taxonomy" id="4555"/>
    <lineage>
        <taxon>Eukaryota</taxon>
        <taxon>Viridiplantae</taxon>
        <taxon>Streptophyta</taxon>
        <taxon>Embryophyta</taxon>
        <taxon>Tracheophyta</taxon>
        <taxon>Spermatophyta</taxon>
        <taxon>Magnoliopsida</taxon>
        <taxon>Liliopsida</taxon>
        <taxon>Poales</taxon>
        <taxon>Poaceae</taxon>
        <taxon>PACMAD clade</taxon>
        <taxon>Panicoideae</taxon>
        <taxon>Panicodae</taxon>
        <taxon>Paniceae</taxon>
        <taxon>Cenchrinae</taxon>
        <taxon>Setaria</taxon>
    </lineage>
</organism>
<dbReference type="GO" id="GO:0004151">
    <property type="term" value="F:dihydroorotase activity"/>
    <property type="evidence" value="ECO:0007669"/>
    <property type="project" value="UniProtKB-EC"/>
</dbReference>
<feature type="domain" description="Amidohydrolase-related" evidence="3">
    <location>
        <begin position="12"/>
        <end position="255"/>
    </location>
</feature>
<dbReference type="OrthoDB" id="1670005at2759"/>
<dbReference type="SUPFAM" id="SSF51556">
    <property type="entry name" value="Metallo-dependent hydrolases"/>
    <property type="match status" value="1"/>
</dbReference>
<proteinExistence type="predicted"/>
<dbReference type="EMBL" id="CM003532">
    <property type="protein sequence ID" value="RCV27334.1"/>
    <property type="molecule type" value="Genomic_DNA"/>
</dbReference>
<dbReference type="EC" id="3.5.2.3" evidence="2"/>
<dbReference type="PANTHER" id="PTHR43137:SF1">
    <property type="entry name" value="DIHYDROOROTASE"/>
    <property type="match status" value="1"/>
</dbReference>